<dbReference type="Proteomes" id="UP000177777">
    <property type="component" value="Unassembled WGS sequence"/>
</dbReference>
<sequence>MPRKSPKNEHKEIKIEAYSHAGKKRKNNPPVGLVSSQTDKLNGTRFTNGKWTKLTFPVLLMLGPH</sequence>
<organism evidence="2 3">
    <name type="scientific">Candidatus Nomurabacteria bacterium RIFCSPHIGHO2_02_FULL_41_18</name>
    <dbReference type="NCBI Taxonomy" id="1801754"/>
    <lineage>
        <taxon>Bacteria</taxon>
        <taxon>Candidatus Nomuraibacteriota</taxon>
    </lineage>
</organism>
<proteinExistence type="predicted"/>
<protein>
    <submittedName>
        <fullName evidence="2">Uncharacterized protein</fullName>
    </submittedName>
</protein>
<gene>
    <name evidence="2" type="ORF">A3D42_00940</name>
</gene>
<evidence type="ECO:0000313" key="3">
    <source>
        <dbReference type="Proteomes" id="UP000177777"/>
    </source>
</evidence>
<evidence type="ECO:0000256" key="1">
    <source>
        <dbReference type="SAM" id="MobiDB-lite"/>
    </source>
</evidence>
<accession>A0A1F6W5A2</accession>
<dbReference type="STRING" id="1801754.A3D42_00940"/>
<name>A0A1F6W5A2_9BACT</name>
<dbReference type="AlphaFoldDB" id="A0A1F6W5A2"/>
<comment type="caution">
    <text evidence="2">The sequence shown here is derived from an EMBL/GenBank/DDBJ whole genome shotgun (WGS) entry which is preliminary data.</text>
</comment>
<feature type="region of interest" description="Disordered" evidence="1">
    <location>
        <begin position="19"/>
        <end position="39"/>
    </location>
</feature>
<dbReference type="EMBL" id="MFUE01000019">
    <property type="protein sequence ID" value="OGI77071.1"/>
    <property type="molecule type" value="Genomic_DNA"/>
</dbReference>
<reference evidence="2 3" key="1">
    <citation type="journal article" date="2016" name="Nat. Commun.">
        <title>Thousands of microbial genomes shed light on interconnected biogeochemical processes in an aquifer system.</title>
        <authorList>
            <person name="Anantharaman K."/>
            <person name="Brown C.T."/>
            <person name="Hug L.A."/>
            <person name="Sharon I."/>
            <person name="Castelle C.J."/>
            <person name="Probst A.J."/>
            <person name="Thomas B.C."/>
            <person name="Singh A."/>
            <person name="Wilkins M.J."/>
            <person name="Karaoz U."/>
            <person name="Brodie E.L."/>
            <person name="Williams K.H."/>
            <person name="Hubbard S.S."/>
            <person name="Banfield J.F."/>
        </authorList>
    </citation>
    <scope>NUCLEOTIDE SEQUENCE [LARGE SCALE GENOMIC DNA]</scope>
</reference>
<evidence type="ECO:0000313" key="2">
    <source>
        <dbReference type="EMBL" id="OGI77071.1"/>
    </source>
</evidence>